<gene>
    <name evidence="4" type="ORF">ACFOKA_05120</name>
</gene>
<dbReference type="Gene3D" id="3.90.1150.10">
    <property type="entry name" value="Aspartate Aminotransferase, domain 1"/>
    <property type="match status" value="1"/>
</dbReference>
<evidence type="ECO:0000256" key="3">
    <source>
        <dbReference type="RuleBase" id="RU003560"/>
    </source>
</evidence>
<protein>
    <submittedName>
        <fullName evidence="4">Aminotransferase</fullName>
    </submittedName>
</protein>
<accession>A0ABV7D3T6</accession>
<keyword evidence="2 3" id="KW-0663">Pyridoxal phosphate</keyword>
<name>A0ABV7D3T6_9PROT</name>
<dbReference type="InterPro" id="IPR015421">
    <property type="entry name" value="PyrdxlP-dep_Trfase_major"/>
</dbReference>
<sequence>MTTTTSNRTKFWQSQDAEHHLHPFTNHGQLRKKGVRMITGAKGIYITDSEGKQMLDGMAGLWCAQLGYGNEELVEAAATAMRELSYYNLFFMTSTPYATELAAKIAEKTPGDISQVHFACSGSEAVDTAYKLVKYYWNMKGQPKRKHFVARVGAYHGSTTVAASLSGLSGMHPQFDLPLEGIHHVGPTPHWYANGQGLSEEEFTDVCVKAVEDKFLELGPENVAVFLGEPVMGAGGMMPPPKGYWAKIEALCRKYGILLWADEVICGWGRTGKWFGSEYYGFQPDIMTMAKGMSSGYQPISAVALGGDIADAIASNDEEMAHGFTYAGHPVAAAVALKNIEIMERDGLVGDAAQDRIDYFQSQIRTLEDHPLIGQVRGLGFLGGLQMVADKETRKAFDSEVDIGYRCRENCFNNGLVMRAVGDSMVLSPPLIITKEQIDELVTKARYALDLTAKEVGYM</sequence>
<reference evidence="5" key="1">
    <citation type="journal article" date="2019" name="Int. J. Syst. Evol. Microbiol.">
        <title>The Global Catalogue of Microorganisms (GCM) 10K type strain sequencing project: providing services to taxonomists for standard genome sequencing and annotation.</title>
        <authorList>
            <consortium name="The Broad Institute Genomics Platform"/>
            <consortium name="The Broad Institute Genome Sequencing Center for Infectious Disease"/>
            <person name="Wu L."/>
            <person name="Ma J."/>
        </authorList>
    </citation>
    <scope>NUCLEOTIDE SEQUENCE [LARGE SCALE GENOMIC DNA]</scope>
    <source>
        <strain evidence="5">KCTC 62164</strain>
    </source>
</reference>
<keyword evidence="4" id="KW-0032">Aminotransferase</keyword>
<dbReference type="InterPro" id="IPR015422">
    <property type="entry name" value="PyrdxlP-dep_Trfase_small"/>
</dbReference>
<dbReference type="PANTHER" id="PTHR43094:SF1">
    <property type="entry name" value="AMINOTRANSFERASE CLASS-III"/>
    <property type="match status" value="1"/>
</dbReference>
<organism evidence="4 5">
    <name type="scientific">Kordiimonas pumila</name>
    <dbReference type="NCBI Taxonomy" id="2161677"/>
    <lineage>
        <taxon>Bacteria</taxon>
        <taxon>Pseudomonadati</taxon>
        <taxon>Pseudomonadota</taxon>
        <taxon>Alphaproteobacteria</taxon>
        <taxon>Kordiimonadales</taxon>
        <taxon>Kordiimonadaceae</taxon>
        <taxon>Kordiimonas</taxon>
    </lineage>
</organism>
<dbReference type="CDD" id="cd00610">
    <property type="entry name" value="OAT_like"/>
    <property type="match status" value="1"/>
</dbReference>
<dbReference type="GO" id="GO:0008483">
    <property type="term" value="F:transaminase activity"/>
    <property type="evidence" value="ECO:0007669"/>
    <property type="project" value="UniProtKB-KW"/>
</dbReference>
<dbReference type="InterPro" id="IPR005814">
    <property type="entry name" value="Aminotrans_3"/>
</dbReference>
<comment type="caution">
    <text evidence="4">The sequence shown here is derived from an EMBL/GenBank/DDBJ whole genome shotgun (WGS) entry which is preliminary data.</text>
</comment>
<proteinExistence type="inferred from homology"/>
<dbReference type="PANTHER" id="PTHR43094">
    <property type="entry name" value="AMINOTRANSFERASE"/>
    <property type="match status" value="1"/>
</dbReference>
<dbReference type="NCBIfam" id="NF005682">
    <property type="entry name" value="PRK07480.1"/>
    <property type="match status" value="1"/>
</dbReference>
<dbReference type="PIRSF" id="PIRSF000521">
    <property type="entry name" value="Transaminase_4ab_Lys_Orn"/>
    <property type="match status" value="1"/>
</dbReference>
<dbReference type="RefSeq" id="WP_194211726.1">
    <property type="nucleotide sequence ID" value="NZ_CP061205.1"/>
</dbReference>
<evidence type="ECO:0000256" key="1">
    <source>
        <dbReference type="ARBA" id="ARBA00008954"/>
    </source>
</evidence>
<keyword evidence="4" id="KW-0808">Transferase</keyword>
<keyword evidence="5" id="KW-1185">Reference proteome</keyword>
<dbReference type="Pfam" id="PF00202">
    <property type="entry name" value="Aminotran_3"/>
    <property type="match status" value="1"/>
</dbReference>
<evidence type="ECO:0000313" key="4">
    <source>
        <dbReference type="EMBL" id="MFC3051282.1"/>
    </source>
</evidence>
<dbReference type="InterPro" id="IPR015424">
    <property type="entry name" value="PyrdxlP-dep_Trfase"/>
</dbReference>
<evidence type="ECO:0000313" key="5">
    <source>
        <dbReference type="Proteomes" id="UP001595444"/>
    </source>
</evidence>
<evidence type="ECO:0000256" key="2">
    <source>
        <dbReference type="ARBA" id="ARBA00022898"/>
    </source>
</evidence>
<comment type="similarity">
    <text evidence="1 3">Belongs to the class-III pyridoxal-phosphate-dependent aminotransferase family.</text>
</comment>
<dbReference type="EMBL" id="JBHRSL010000002">
    <property type="protein sequence ID" value="MFC3051282.1"/>
    <property type="molecule type" value="Genomic_DNA"/>
</dbReference>
<dbReference type="NCBIfam" id="NF004767">
    <property type="entry name" value="PRK06105.1"/>
    <property type="match status" value="1"/>
</dbReference>
<dbReference type="SUPFAM" id="SSF53383">
    <property type="entry name" value="PLP-dependent transferases"/>
    <property type="match status" value="1"/>
</dbReference>
<dbReference type="Proteomes" id="UP001595444">
    <property type="component" value="Unassembled WGS sequence"/>
</dbReference>
<dbReference type="Gene3D" id="3.40.640.10">
    <property type="entry name" value="Type I PLP-dependent aspartate aminotransferase-like (Major domain)"/>
    <property type="match status" value="1"/>
</dbReference>